<organism evidence="3 5">
    <name type="scientific">Bacillus glycinifermentans</name>
    <dbReference type="NCBI Taxonomy" id="1664069"/>
    <lineage>
        <taxon>Bacteria</taxon>
        <taxon>Bacillati</taxon>
        <taxon>Bacillota</taxon>
        <taxon>Bacilli</taxon>
        <taxon>Bacillales</taxon>
        <taxon>Bacillaceae</taxon>
        <taxon>Bacillus</taxon>
    </lineage>
</organism>
<feature type="domain" description="Gfo/Idh/MocA-like oxidoreductase N-terminal" evidence="1">
    <location>
        <begin position="6"/>
        <end position="128"/>
    </location>
</feature>
<dbReference type="STRING" id="1664069.BGLY_0424"/>
<dbReference type="SUPFAM" id="SSF55347">
    <property type="entry name" value="Glyceraldehyde-3-phosphate dehydrogenase-like, C-terminal domain"/>
    <property type="match status" value="1"/>
</dbReference>
<dbReference type="Proteomes" id="UP000036168">
    <property type="component" value="Unassembled WGS sequence"/>
</dbReference>
<proteinExistence type="predicted"/>
<gene>
    <name evidence="3" type="ORF">AB447_201205</name>
    <name evidence="4" type="ORF">P8828_05740</name>
</gene>
<name>A0A0J6H4D5_9BACI</name>
<dbReference type="EMBL" id="LECW02000001">
    <property type="protein sequence ID" value="KRT95750.1"/>
    <property type="molecule type" value="Genomic_DNA"/>
</dbReference>
<dbReference type="Gene3D" id="3.30.360.10">
    <property type="entry name" value="Dihydrodipicolinate Reductase, domain 2"/>
    <property type="match status" value="1"/>
</dbReference>
<evidence type="ECO:0000259" key="1">
    <source>
        <dbReference type="Pfam" id="PF01408"/>
    </source>
</evidence>
<comment type="caution">
    <text evidence="3">The sequence shown here is derived from an EMBL/GenBank/DDBJ whole genome shotgun (WGS) entry which is preliminary data.</text>
</comment>
<dbReference type="Proteomes" id="UP001341297">
    <property type="component" value="Unassembled WGS sequence"/>
</dbReference>
<dbReference type="Pfam" id="PF22685">
    <property type="entry name" value="Gal80p_C-like"/>
    <property type="match status" value="1"/>
</dbReference>
<feature type="domain" description="Gal80p-like C-terminal" evidence="2">
    <location>
        <begin position="135"/>
        <end position="271"/>
    </location>
</feature>
<dbReference type="EMBL" id="JARRTL010000007">
    <property type="protein sequence ID" value="MEC0484351.1"/>
    <property type="molecule type" value="Genomic_DNA"/>
</dbReference>
<dbReference type="RefSeq" id="WP_048355674.1">
    <property type="nucleotide sequence ID" value="NZ_CP023481.1"/>
</dbReference>
<dbReference type="OrthoDB" id="9815825at2"/>
<dbReference type="AlphaFoldDB" id="A0A0J6H4D5"/>
<sequence length="371" mass="40099">MKHGMIKTGIIGGSMNNQWASRTHIPVLTEHPDFQITAIGTSNMESARLSAAEIGAPLAFADHRALAESKDVDLVVVSVKVPFHDEAVTAAIQEQKHVYCEWPLAIDTNQAKKLTELAKKAGIRHAVGLQARQSPEINWLKQAVQKGDIGRVLSCTMHVSTHGKGGVTDEKSIYLLQKENGADLLAINGGHSLDALCYILGGFKELSALMNNNYPEAVITETGETIAKNTADQIVVNGTLASGASASVHIQGGVYPGFCLEIQGEKGAFRLSQQRSLGHVQFGGLTLEKMAYPDGSALLTSTGHIRWQHVRQSAEKDAHPAGYVEKAYRVLAKDILENERNIPDFDDAVKLHMLLDAVRKSAETGQTVVLN</sequence>
<accession>A0A0J6F1Z6</accession>
<evidence type="ECO:0000313" key="3">
    <source>
        <dbReference type="EMBL" id="KRT95750.1"/>
    </source>
</evidence>
<dbReference type="InterPro" id="IPR051317">
    <property type="entry name" value="Gfo/Idh/MocA_oxidoreduct"/>
</dbReference>
<dbReference type="PATRIC" id="fig|1664069.3.peg.4689"/>
<dbReference type="InterPro" id="IPR036291">
    <property type="entry name" value="NAD(P)-bd_dom_sf"/>
</dbReference>
<protein>
    <submittedName>
        <fullName evidence="3">Dehydrogenase</fullName>
    </submittedName>
    <submittedName>
        <fullName evidence="4">Gfo/Idh/MocA family oxidoreductase</fullName>
    </submittedName>
</protein>
<keyword evidence="6" id="KW-1185">Reference proteome</keyword>
<reference evidence="3 5" key="1">
    <citation type="journal article" date="2015" name="Int. J. Syst. Evol. Microbiol.">
        <title>Bacillus glycinifermentans sp. nov., isolated from fermented soybean paste.</title>
        <authorList>
            <person name="Kim S.J."/>
            <person name="Dunlap C.A."/>
            <person name="Kwon S.W."/>
            <person name="Rooney A.P."/>
        </authorList>
    </citation>
    <scope>NUCLEOTIDE SEQUENCE [LARGE SCALE GENOMIC DNA]</scope>
    <source>
        <strain evidence="3 5">GO-13</strain>
    </source>
</reference>
<evidence type="ECO:0000313" key="6">
    <source>
        <dbReference type="Proteomes" id="UP001341297"/>
    </source>
</evidence>
<dbReference type="InterPro" id="IPR055080">
    <property type="entry name" value="Gal80p-like_C"/>
</dbReference>
<dbReference type="GO" id="GO:0000166">
    <property type="term" value="F:nucleotide binding"/>
    <property type="evidence" value="ECO:0007669"/>
    <property type="project" value="InterPro"/>
</dbReference>
<dbReference type="SUPFAM" id="SSF51735">
    <property type="entry name" value="NAD(P)-binding Rossmann-fold domains"/>
    <property type="match status" value="1"/>
</dbReference>
<dbReference type="Gene3D" id="3.40.50.720">
    <property type="entry name" value="NAD(P)-binding Rossmann-like Domain"/>
    <property type="match status" value="1"/>
</dbReference>
<evidence type="ECO:0000313" key="5">
    <source>
        <dbReference type="Proteomes" id="UP000036168"/>
    </source>
</evidence>
<dbReference type="InterPro" id="IPR000683">
    <property type="entry name" value="Gfo/Idh/MocA-like_OxRdtase_N"/>
</dbReference>
<dbReference type="Pfam" id="PF01408">
    <property type="entry name" value="GFO_IDH_MocA"/>
    <property type="match status" value="1"/>
</dbReference>
<evidence type="ECO:0000313" key="4">
    <source>
        <dbReference type="EMBL" id="MEC0484351.1"/>
    </source>
</evidence>
<dbReference type="PANTHER" id="PTHR43708">
    <property type="entry name" value="CONSERVED EXPRESSED OXIDOREDUCTASE (EUROFUNG)"/>
    <property type="match status" value="1"/>
</dbReference>
<reference evidence="3" key="2">
    <citation type="submission" date="2015-10" db="EMBL/GenBank/DDBJ databases">
        <authorList>
            <person name="Gilbert D.G."/>
        </authorList>
    </citation>
    <scope>NUCLEOTIDE SEQUENCE</scope>
    <source>
        <strain evidence="3">GO-13</strain>
    </source>
</reference>
<accession>A0A0J6H4D5</accession>
<reference evidence="4 6" key="3">
    <citation type="submission" date="2023-03" db="EMBL/GenBank/DDBJ databases">
        <title>Agriculturally important microbes genome sequencing.</title>
        <authorList>
            <person name="Dunlap C."/>
        </authorList>
    </citation>
    <scope>NUCLEOTIDE SEQUENCE [LARGE SCALE GENOMIC DNA]</scope>
    <source>
        <strain evidence="4 6">CBP-3203</strain>
    </source>
</reference>
<evidence type="ECO:0000259" key="2">
    <source>
        <dbReference type="Pfam" id="PF22685"/>
    </source>
</evidence>
<dbReference type="PANTHER" id="PTHR43708:SF1">
    <property type="entry name" value="GALACTOSE_LACTOSE METABOLISM REGULATORY PROTEIN GAL80"/>
    <property type="match status" value="1"/>
</dbReference>